<gene>
    <name evidence="2" type="ORF">NCTC10138_00303</name>
</gene>
<reference evidence="2 3" key="1">
    <citation type="submission" date="2019-01" db="EMBL/GenBank/DDBJ databases">
        <authorList>
            <consortium name="Pathogen Informatics"/>
        </authorList>
    </citation>
    <scope>NUCLEOTIDE SEQUENCE [LARGE SCALE GENOMIC DNA]</scope>
    <source>
        <strain evidence="2 3">NCTC10138</strain>
    </source>
</reference>
<evidence type="ECO:0000259" key="1">
    <source>
        <dbReference type="Pfam" id="PF03551"/>
    </source>
</evidence>
<dbReference type="RefSeq" id="WP_026390131.1">
    <property type="nucleotide sequence ID" value="NZ_LR215048.1"/>
</dbReference>
<dbReference type="AlphaFoldDB" id="A0A449BCA8"/>
<evidence type="ECO:0000313" key="3">
    <source>
        <dbReference type="Proteomes" id="UP000289841"/>
    </source>
</evidence>
<dbReference type="InterPro" id="IPR005149">
    <property type="entry name" value="Tscrpt_reg_PadR_N"/>
</dbReference>
<dbReference type="PANTHER" id="PTHR33169:SF14">
    <property type="entry name" value="TRANSCRIPTIONAL REGULATOR RV3488"/>
    <property type="match status" value="1"/>
</dbReference>
<dbReference type="InterPro" id="IPR036390">
    <property type="entry name" value="WH_DNA-bd_sf"/>
</dbReference>
<dbReference type="PANTHER" id="PTHR33169">
    <property type="entry name" value="PADR-FAMILY TRANSCRIPTIONAL REGULATOR"/>
    <property type="match status" value="1"/>
</dbReference>
<keyword evidence="3" id="KW-1185">Reference proteome</keyword>
<accession>A0A449BCA8</accession>
<dbReference type="STRING" id="1278311.GCA_000428705_00454"/>
<feature type="domain" description="Transcription regulator PadR N-terminal" evidence="1">
    <location>
        <begin position="23"/>
        <end position="91"/>
    </location>
</feature>
<dbReference type="InterPro" id="IPR052509">
    <property type="entry name" value="Metal_resp_DNA-bind_regulator"/>
</dbReference>
<dbReference type="SUPFAM" id="SSF46785">
    <property type="entry name" value="Winged helix' DNA-binding domain"/>
    <property type="match status" value="1"/>
</dbReference>
<dbReference type="EMBL" id="LR215048">
    <property type="protein sequence ID" value="VEU79950.1"/>
    <property type="molecule type" value="Genomic_DNA"/>
</dbReference>
<dbReference type="Gene3D" id="1.10.10.10">
    <property type="entry name" value="Winged helix-like DNA-binding domain superfamily/Winged helix DNA-binding domain"/>
    <property type="match status" value="1"/>
</dbReference>
<organism evidence="2 3">
    <name type="scientific">Haploplasma axanthum</name>
    <name type="common">Acholeplasma axanthum</name>
    <dbReference type="NCBI Taxonomy" id="29552"/>
    <lineage>
        <taxon>Bacteria</taxon>
        <taxon>Bacillati</taxon>
        <taxon>Mycoplasmatota</taxon>
        <taxon>Mollicutes</taxon>
        <taxon>Acholeplasmatales</taxon>
        <taxon>Acholeplasmataceae</taxon>
        <taxon>Haploplasma</taxon>
    </lineage>
</organism>
<dbReference type="InterPro" id="IPR036388">
    <property type="entry name" value="WH-like_DNA-bd_sf"/>
</dbReference>
<dbReference type="KEGG" id="aaxa:NCTC10138_00303"/>
<dbReference type="Proteomes" id="UP000289841">
    <property type="component" value="Chromosome"/>
</dbReference>
<evidence type="ECO:0000313" key="2">
    <source>
        <dbReference type="EMBL" id="VEU79950.1"/>
    </source>
</evidence>
<protein>
    <submittedName>
        <fullName evidence="2">Lineage-specific thermal regulator protein</fullName>
    </submittedName>
</protein>
<sequence>MRNQVIENLSIELKRGVQIIAVLTFLKEPQYGYSLLSILEKNDVNIESGTLYPLLRRLESQGLLTSSWDTNESRPRKFYVLNKEGIETLEELIEIWVSMQENMNRIILGGNKNE</sequence>
<proteinExistence type="predicted"/>
<dbReference type="OrthoDB" id="9808017at2"/>
<dbReference type="Pfam" id="PF03551">
    <property type="entry name" value="PadR"/>
    <property type="match status" value="1"/>
</dbReference>
<name>A0A449BCA8_HAPAX</name>